<proteinExistence type="predicted"/>
<feature type="compositionally biased region" description="Basic residues" evidence="1">
    <location>
        <begin position="70"/>
        <end position="82"/>
    </location>
</feature>
<feature type="compositionally biased region" description="Polar residues" evidence="1">
    <location>
        <begin position="164"/>
        <end position="174"/>
    </location>
</feature>
<feature type="compositionally biased region" description="Basic and acidic residues" evidence="1">
    <location>
        <begin position="316"/>
        <end position="326"/>
    </location>
</feature>
<evidence type="ECO:0000313" key="2">
    <source>
        <dbReference type="EMBL" id="KAL1596187.1"/>
    </source>
</evidence>
<feature type="region of interest" description="Disordered" evidence="1">
    <location>
        <begin position="275"/>
        <end position="326"/>
    </location>
</feature>
<gene>
    <name evidence="2" type="ORF">SLS59_007885</name>
</gene>
<organism evidence="2 3">
    <name type="scientific">Nothophoma quercina</name>
    <dbReference type="NCBI Taxonomy" id="749835"/>
    <lineage>
        <taxon>Eukaryota</taxon>
        <taxon>Fungi</taxon>
        <taxon>Dikarya</taxon>
        <taxon>Ascomycota</taxon>
        <taxon>Pezizomycotina</taxon>
        <taxon>Dothideomycetes</taxon>
        <taxon>Pleosporomycetidae</taxon>
        <taxon>Pleosporales</taxon>
        <taxon>Pleosporineae</taxon>
        <taxon>Didymellaceae</taxon>
        <taxon>Nothophoma</taxon>
    </lineage>
</organism>
<evidence type="ECO:0000256" key="1">
    <source>
        <dbReference type="SAM" id="MobiDB-lite"/>
    </source>
</evidence>
<feature type="compositionally biased region" description="Basic and acidic residues" evidence="1">
    <location>
        <begin position="231"/>
        <end position="240"/>
    </location>
</feature>
<feature type="compositionally biased region" description="Basic and acidic residues" evidence="1">
    <location>
        <begin position="275"/>
        <end position="286"/>
    </location>
</feature>
<dbReference type="EMBL" id="JAKIXB020000029">
    <property type="protein sequence ID" value="KAL1596187.1"/>
    <property type="molecule type" value="Genomic_DNA"/>
</dbReference>
<evidence type="ECO:0008006" key="4">
    <source>
        <dbReference type="Google" id="ProtNLM"/>
    </source>
</evidence>
<keyword evidence="3" id="KW-1185">Reference proteome</keyword>
<comment type="caution">
    <text evidence="2">The sequence shown here is derived from an EMBL/GenBank/DDBJ whole genome shotgun (WGS) entry which is preliminary data.</text>
</comment>
<reference evidence="2 3" key="1">
    <citation type="submission" date="2024-02" db="EMBL/GenBank/DDBJ databases">
        <title>De novo assembly and annotation of 12 fungi associated with fruit tree decline syndrome in Ontario, Canada.</title>
        <authorList>
            <person name="Sulman M."/>
            <person name="Ellouze W."/>
            <person name="Ilyukhin E."/>
        </authorList>
    </citation>
    <scope>NUCLEOTIDE SEQUENCE [LARGE SCALE GENOMIC DNA]</scope>
    <source>
        <strain evidence="2 3">M97-236</strain>
    </source>
</reference>
<name>A0ABR3QWM3_9PLEO</name>
<feature type="compositionally biased region" description="Basic residues" evidence="1">
    <location>
        <begin position="15"/>
        <end position="26"/>
    </location>
</feature>
<accession>A0ABR3QWM3</accession>
<feature type="region of interest" description="Disordered" evidence="1">
    <location>
        <begin position="1"/>
        <end position="85"/>
    </location>
</feature>
<sequence length="326" mass="36551">MMTTNEDDNAVPSVRFKRRKTTHTKRPRVEDDTTPVAPTQSPDAATPIDAPEAAQEEEESAPNLKEILRNRKRPRDRLKHVSRKPEVVHTELAQAEAPRADKYSSRFIAQTGQVVDSGDAQMTVYVEARMAEQNHRQYGWPIPSHLQSTVAAIAPDLKHTFTSQPVLATSNSNTMDDDTEYSSRAAAGQGKLEEVNLDSSASRTHKDWNSPPPPKVRLGRDGKPRRNRNRRTSDDIKRDQMVEAVLSEAKLEYFDETPAPSRFAGTDDDMVERFRNEYFESIEGRQARKPTQPPGAKDQPKGPKLGGSRSARAAMQKKEEAAAKKR</sequence>
<feature type="region of interest" description="Disordered" evidence="1">
    <location>
        <begin position="164"/>
        <end position="240"/>
    </location>
</feature>
<dbReference type="Proteomes" id="UP001521222">
    <property type="component" value="Unassembled WGS sequence"/>
</dbReference>
<protein>
    <recommendedName>
        <fullName evidence="4">Hepatocellular carcinoma-associated antigen 59-domain-containing protein</fullName>
    </recommendedName>
</protein>
<evidence type="ECO:0000313" key="3">
    <source>
        <dbReference type="Proteomes" id="UP001521222"/>
    </source>
</evidence>